<evidence type="ECO:0000256" key="1">
    <source>
        <dbReference type="ARBA" id="ARBA00001946"/>
    </source>
</evidence>
<sequence length="165" mass="18329">MKQSTSDQFDTLQSMGDATQNAALCWRMHRGRVQVLLITSRDTGRWIMPKGWPMAGKTAAETAVTEAWEEAGVQGEVDAAAPLGFYRYDKLRLPDAAIPCVVSVFALRVARLADKFPERKQRQRKWFDAQKAARKVAEPDLRGLLARLSSKGQKLVCAPGGKKRA</sequence>
<keyword evidence="2" id="KW-0479">Metal-binding</keyword>
<evidence type="ECO:0000259" key="5">
    <source>
        <dbReference type="PROSITE" id="PS51462"/>
    </source>
</evidence>
<feature type="domain" description="Nudix hydrolase" evidence="5">
    <location>
        <begin position="18"/>
        <end position="149"/>
    </location>
</feature>
<dbReference type="PANTHER" id="PTHR12629">
    <property type="entry name" value="DIPHOSPHOINOSITOL POLYPHOSPHATE PHOSPHOHYDROLASE"/>
    <property type="match status" value="1"/>
</dbReference>
<evidence type="ECO:0000313" key="6">
    <source>
        <dbReference type="EMBL" id="TGD42042.1"/>
    </source>
</evidence>
<evidence type="ECO:0000256" key="2">
    <source>
        <dbReference type="ARBA" id="ARBA00022723"/>
    </source>
</evidence>
<dbReference type="PANTHER" id="PTHR12629:SF0">
    <property type="entry name" value="DIPHOSPHOINOSITOL-POLYPHOSPHATE DIPHOSPHATASE"/>
    <property type="match status" value="1"/>
</dbReference>
<proteinExistence type="predicted"/>
<dbReference type="InterPro" id="IPR015797">
    <property type="entry name" value="NUDIX_hydrolase-like_dom_sf"/>
</dbReference>
<evidence type="ECO:0000256" key="3">
    <source>
        <dbReference type="ARBA" id="ARBA00022801"/>
    </source>
</evidence>
<name>A0ABY2KLF6_9RHOB</name>
<dbReference type="EMBL" id="RPEM01000012">
    <property type="protein sequence ID" value="TGD42042.1"/>
    <property type="molecule type" value="Genomic_DNA"/>
</dbReference>
<protein>
    <submittedName>
        <fullName evidence="6">NUDIX domain-containing protein</fullName>
    </submittedName>
</protein>
<reference evidence="6 7" key="1">
    <citation type="submission" date="2018-11" db="EMBL/GenBank/DDBJ databases">
        <title>Tabrizicola sp. isolated from sediment of alpine lake.</title>
        <authorList>
            <person name="Liu Z."/>
        </authorList>
    </citation>
    <scope>NUCLEOTIDE SEQUENCE [LARGE SCALE GENOMIC DNA]</scope>
    <source>
        <strain evidence="6 7">DRYC-M-16</strain>
    </source>
</reference>
<dbReference type="Gene3D" id="3.90.79.10">
    <property type="entry name" value="Nucleoside Triphosphate Pyrophosphohydrolase"/>
    <property type="match status" value="1"/>
</dbReference>
<dbReference type="Pfam" id="PF00293">
    <property type="entry name" value="NUDIX"/>
    <property type="match status" value="1"/>
</dbReference>
<dbReference type="RefSeq" id="WP_135432986.1">
    <property type="nucleotide sequence ID" value="NZ_RPEM01000012.1"/>
</dbReference>
<comment type="cofactor">
    <cofactor evidence="1">
        <name>Mg(2+)</name>
        <dbReference type="ChEBI" id="CHEBI:18420"/>
    </cofactor>
</comment>
<accession>A0ABY2KLF6</accession>
<dbReference type="PROSITE" id="PS51462">
    <property type="entry name" value="NUDIX"/>
    <property type="match status" value="1"/>
</dbReference>
<evidence type="ECO:0000256" key="4">
    <source>
        <dbReference type="ARBA" id="ARBA00022842"/>
    </source>
</evidence>
<dbReference type="CDD" id="cd04666">
    <property type="entry name" value="NUDIX_DIPP2_like_Nudt4"/>
    <property type="match status" value="1"/>
</dbReference>
<dbReference type="InterPro" id="IPR000086">
    <property type="entry name" value="NUDIX_hydrolase_dom"/>
</dbReference>
<keyword evidence="3" id="KW-0378">Hydrolase</keyword>
<keyword evidence="4" id="KW-0460">Magnesium</keyword>
<dbReference type="InterPro" id="IPR047198">
    <property type="entry name" value="DDP-like_NUDIX"/>
</dbReference>
<organism evidence="6 7">
    <name type="scientific">Pseudotabrizicola sediminis</name>
    <dbReference type="NCBI Taxonomy" id="2486418"/>
    <lineage>
        <taxon>Bacteria</taxon>
        <taxon>Pseudomonadati</taxon>
        <taxon>Pseudomonadota</taxon>
        <taxon>Alphaproteobacteria</taxon>
        <taxon>Rhodobacterales</taxon>
        <taxon>Paracoccaceae</taxon>
        <taxon>Pseudotabrizicola</taxon>
    </lineage>
</organism>
<dbReference type="SUPFAM" id="SSF55811">
    <property type="entry name" value="Nudix"/>
    <property type="match status" value="1"/>
</dbReference>
<gene>
    <name evidence="6" type="ORF">EEB11_15915</name>
</gene>
<keyword evidence="7" id="KW-1185">Reference proteome</keyword>
<comment type="caution">
    <text evidence="6">The sequence shown here is derived from an EMBL/GenBank/DDBJ whole genome shotgun (WGS) entry which is preliminary data.</text>
</comment>
<evidence type="ECO:0000313" key="7">
    <source>
        <dbReference type="Proteomes" id="UP000297741"/>
    </source>
</evidence>
<dbReference type="Proteomes" id="UP000297741">
    <property type="component" value="Unassembled WGS sequence"/>
</dbReference>